<organism evidence="2 3">
    <name type="scientific">Pseudobacteroides cellulosolvens ATCC 35603 = DSM 2933</name>
    <dbReference type="NCBI Taxonomy" id="398512"/>
    <lineage>
        <taxon>Bacteria</taxon>
        <taxon>Bacillati</taxon>
        <taxon>Bacillota</taxon>
        <taxon>Clostridia</taxon>
        <taxon>Eubacteriales</taxon>
        <taxon>Oscillospiraceae</taxon>
        <taxon>Pseudobacteroides</taxon>
    </lineage>
</organism>
<dbReference type="RefSeq" id="WP_036942405.1">
    <property type="nucleotide sequence ID" value="NZ_JQKC01000018.1"/>
</dbReference>
<keyword evidence="1" id="KW-1133">Transmembrane helix</keyword>
<feature type="transmembrane region" description="Helical" evidence="1">
    <location>
        <begin position="28"/>
        <end position="53"/>
    </location>
</feature>
<dbReference type="EMBL" id="LGTC01000001">
    <property type="protein sequence ID" value="KNY26313.1"/>
    <property type="molecule type" value="Genomic_DNA"/>
</dbReference>
<proteinExistence type="predicted"/>
<protein>
    <submittedName>
        <fullName evidence="2">Uncharacterized protein</fullName>
    </submittedName>
</protein>
<comment type="caution">
    <text evidence="2">The sequence shown here is derived from an EMBL/GenBank/DDBJ whole genome shotgun (WGS) entry which is preliminary data.</text>
</comment>
<accession>A0A0L6JKS4</accession>
<dbReference type="STRING" id="398512.Bccel_1575"/>
<dbReference type="Proteomes" id="UP000036923">
    <property type="component" value="Unassembled WGS sequence"/>
</dbReference>
<gene>
    <name evidence="2" type="ORF">Bccel_1575</name>
</gene>
<name>A0A0L6JKS4_9FIRM</name>
<reference evidence="3" key="1">
    <citation type="submission" date="2015-07" db="EMBL/GenBank/DDBJ databases">
        <title>Near-Complete Genome Sequence of the Cellulolytic Bacterium Bacteroides (Pseudobacteroides) cellulosolvens ATCC 35603.</title>
        <authorList>
            <person name="Dassa B."/>
            <person name="Utturkar S.M."/>
            <person name="Klingeman D.M."/>
            <person name="Hurt R.A."/>
            <person name="Keller M."/>
            <person name="Xu J."/>
            <person name="Reddy Y.H.K."/>
            <person name="Borovok I."/>
            <person name="Grinberg I.R."/>
            <person name="Lamed R."/>
            <person name="Zhivin O."/>
            <person name="Bayer E.A."/>
            <person name="Brown S.D."/>
        </authorList>
    </citation>
    <scope>NUCLEOTIDE SEQUENCE [LARGE SCALE GENOMIC DNA]</scope>
    <source>
        <strain evidence="3">DSM 2933</strain>
    </source>
</reference>
<keyword evidence="1" id="KW-0472">Membrane</keyword>
<keyword evidence="3" id="KW-1185">Reference proteome</keyword>
<evidence type="ECO:0000313" key="3">
    <source>
        <dbReference type="Proteomes" id="UP000036923"/>
    </source>
</evidence>
<dbReference type="AlphaFoldDB" id="A0A0L6JKS4"/>
<evidence type="ECO:0000313" key="2">
    <source>
        <dbReference type="EMBL" id="KNY26313.1"/>
    </source>
</evidence>
<sequence>MEQLNEKVLDAVNSVLQKTEKIFNTYEMFVNILKCIIFTLLICVTIMVGFFTISNSIKESNIAKYYFNQNYSQSIQNNDMKMNQSIKGGQ</sequence>
<evidence type="ECO:0000256" key="1">
    <source>
        <dbReference type="SAM" id="Phobius"/>
    </source>
</evidence>
<keyword evidence="1" id="KW-0812">Transmembrane</keyword>